<dbReference type="InterPro" id="IPR015421">
    <property type="entry name" value="PyrdxlP-dep_Trfase_major"/>
</dbReference>
<evidence type="ECO:0000256" key="4">
    <source>
        <dbReference type="ARBA" id="ARBA00022898"/>
    </source>
</evidence>
<name>A0ABU1JT58_9PROT</name>
<dbReference type="Gene3D" id="3.40.640.10">
    <property type="entry name" value="Type I PLP-dependent aspartate aminotransferase-like (Major domain)"/>
    <property type="match status" value="1"/>
</dbReference>
<keyword evidence="3" id="KW-0808">Transferase</keyword>
<dbReference type="Pfam" id="PF00155">
    <property type="entry name" value="Aminotran_1_2"/>
    <property type="match status" value="1"/>
</dbReference>
<dbReference type="CDD" id="cd00609">
    <property type="entry name" value="AAT_like"/>
    <property type="match status" value="1"/>
</dbReference>
<dbReference type="SUPFAM" id="SSF53383">
    <property type="entry name" value="PLP-dependent transferases"/>
    <property type="match status" value="1"/>
</dbReference>
<evidence type="ECO:0000256" key="2">
    <source>
        <dbReference type="ARBA" id="ARBA00022576"/>
    </source>
</evidence>
<keyword evidence="7" id="KW-1185">Reference proteome</keyword>
<organism evidence="6 7">
    <name type="scientific">Inquilinus ginsengisoli</name>
    <dbReference type="NCBI Taxonomy" id="363840"/>
    <lineage>
        <taxon>Bacteria</taxon>
        <taxon>Pseudomonadati</taxon>
        <taxon>Pseudomonadota</taxon>
        <taxon>Alphaproteobacteria</taxon>
        <taxon>Rhodospirillales</taxon>
        <taxon>Rhodospirillaceae</taxon>
        <taxon>Inquilinus</taxon>
    </lineage>
</organism>
<comment type="cofactor">
    <cofactor evidence="1">
        <name>pyridoxal 5'-phosphate</name>
        <dbReference type="ChEBI" id="CHEBI:597326"/>
    </cofactor>
</comment>
<evidence type="ECO:0000256" key="1">
    <source>
        <dbReference type="ARBA" id="ARBA00001933"/>
    </source>
</evidence>
<keyword evidence="2 6" id="KW-0032">Aminotransferase</keyword>
<dbReference type="Proteomes" id="UP001262410">
    <property type="component" value="Unassembled WGS sequence"/>
</dbReference>
<keyword evidence="4" id="KW-0663">Pyridoxal phosphate</keyword>
<dbReference type="PANTHER" id="PTHR43807">
    <property type="entry name" value="FI04487P"/>
    <property type="match status" value="1"/>
</dbReference>
<feature type="domain" description="Aminotransferase class I/classII large" evidence="5">
    <location>
        <begin position="30"/>
        <end position="381"/>
    </location>
</feature>
<gene>
    <name evidence="6" type="ORF">E9232_004342</name>
</gene>
<dbReference type="InterPro" id="IPR051326">
    <property type="entry name" value="Kynurenine-oxoglutarate_AT"/>
</dbReference>
<reference evidence="6 7" key="1">
    <citation type="submission" date="2023-07" db="EMBL/GenBank/DDBJ databases">
        <title>Sorghum-associated microbial communities from plants grown in Nebraska, USA.</title>
        <authorList>
            <person name="Schachtman D."/>
        </authorList>
    </citation>
    <scope>NUCLEOTIDE SEQUENCE [LARGE SCALE GENOMIC DNA]</scope>
    <source>
        <strain evidence="6 7">584</strain>
    </source>
</reference>
<evidence type="ECO:0000313" key="7">
    <source>
        <dbReference type="Proteomes" id="UP001262410"/>
    </source>
</evidence>
<dbReference type="GO" id="GO:0008483">
    <property type="term" value="F:transaminase activity"/>
    <property type="evidence" value="ECO:0007669"/>
    <property type="project" value="UniProtKB-KW"/>
</dbReference>
<sequence length="386" mass="41564">MMKPGNALFSGLGTTVFEVMSRLARQHGAVNLGQGFPDGRGPEDVLRVAATAVTDGWNQYPPMLGLPELRKAVADHDKRFYGLEVDPEAEVVVTSGATEALAAALFALIEPGDEVVLFEPLYDAYLPLVRRAGGVPKFVHLTPPDWSFDRAALARAFSPRTKAVLFNNPLNPAAKVFGAAELDLLAEFITGSNAYAICDEVYEHLVFDGRRHQPLIARPGMRDRCLKIGSAGKTFSLTGWKVGYVTAAPPLATLLGKAHQFLTFTTPPNLQAAVAYGLAKGDDYYDGVIAELQGKRDRFAAGLRRLGLGVLPCDGTYFVNLDIGSTGFNGDDQAFCRHLIEDVGVAAIPVSAFYAEDPLATVARFCFAKQDAVLDDALGRLAKRFG</sequence>
<accession>A0ABU1JT58</accession>
<dbReference type="EMBL" id="JAVDPW010000007">
    <property type="protein sequence ID" value="MDR6291808.1"/>
    <property type="molecule type" value="Genomic_DNA"/>
</dbReference>
<dbReference type="InterPro" id="IPR004839">
    <property type="entry name" value="Aminotransferase_I/II_large"/>
</dbReference>
<dbReference type="NCBIfam" id="NF006488">
    <property type="entry name" value="PRK08912.1"/>
    <property type="match status" value="1"/>
</dbReference>
<proteinExistence type="predicted"/>
<dbReference type="InterPro" id="IPR015424">
    <property type="entry name" value="PyrdxlP-dep_Trfase"/>
</dbReference>
<evidence type="ECO:0000313" key="6">
    <source>
        <dbReference type="EMBL" id="MDR6291808.1"/>
    </source>
</evidence>
<dbReference type="PANTHER" id="PTHR43807:SF20">
    <property type="entry name" value="FI04487P"/>
    <property type="match status" value="1"/>
</dbReference>
<protein>
    <submittedName>
        <fullName evidence="6">Aspartate/methionine/tyrosine aminotransferase</fullName>
    </submittedName>
</protein>
<dbReference type="Gene3D" id="3.90.1150.10">
    <property type="entry name" value="Aspartate Aminotransferase, domain 1"/>
    <property type="match status" value="1"/>
</dbReference>
<dbReference type="InterPro" id="IPR015422">
    <property type="entry name" value="PyrdxlP-dep_Trfase_small"/>
</dbReference>
<comment type="caution">
    <text evidence="6">The sequence shown here is derived from an EMBL/GenBank/DDBJ whole genome shotgun (WGS) entry which is preliminary data.</text>
</comment>
<evidence type="ECO:0000259" key="5">
    <source>
        <dbReference type="Pfam" id="PF00155"/>
    </source>
</evidence>
<evidence type="ECO:0000256" key="3">
    <source>
        <dbReference type="ARBA" id="ARBA00022679"/>
    </source>
</evidence>